<dbReference type="KEGG" id="ssl:SS1G_11698"/>
<dbReference type="AlphaFoldDB" id="A7F277"/>
<protein>
    <submittedName>
        <fullName evidence="1">Uncharacterized protein</fullName>
    </submittedName>
</protein>
<evidence type="ECO:0000313" key="1">
    <source>
        <dbReference type="EMBL" id="EDN95819.1"/>
    </source>
</evidence>
<dbReference type="RefSeq" id="XP_001587705.1">
    <property type="nucleotide sequence ID" value="XM_001587655.1"/>
</dbReference>
<evidence type="ECO:0000313" key="2">
    <source>
        <dbReference type="Proteomes" id="UP000001312"/>
    </source>
</evidence>
<proteinExistence type="predicted"/>
<dbReference type="Proteomes" id="UP000001312">
    <property type="component" value="Unassembled WGS sequence"/>
</dbReference>
<keyword evidence="2" id="KW-1185">Reference proteome</keyword>
<organism evidence="1 2">
    <name type="scientific">Sclerotinia sclerotiorum (strain ATCC 18683 / 1980 / Ss-1)</name>
    <name type="common">White mold</name>
    <name type="synonym">Whetzelinia sclerotiorum</name>
    <dbReference type="NCBI Taxonomy" id="665079"/>
    <lineage>
        <taxon>Eukaryota</taxon>
        <taxon>Fungi</taxon>
        <taxon>Dikarya</taxon>
        <taxon>Ascomycota</taxon>
        <taxon>Pezizomycotina</taxon>
        <taxon>Leotiomycetes</taxon>
        <taxon>Helotiales</taxon>
        <taxon>Sclerotiniaceae</taxon>
        <taxon>Sclerotinia</taxon>
    </lineage>
</organism>
<accession>A7F277</accession>
<dbReference type="InParanoid" id="A7F277"/>
<sequence length="93" mass="10533">MGQTSIRIRYTFAPHFDEMPAFRFDSPLRFKTTGLYHAAVYVDSRSYCNSKGTGLSQANHTVRPHLLLMQVQNCHNNPLLIKSDDGIDTGYTP</sequence>
<dbReference type="EMBL" id="CH476638">
    <property type="protein sequence ID" value="EDN95819.1"/>
    <property type="molecule type" value="Genomic_DNA"/>
</dbReference>
<gene>
    <name evidence="1" type="ORF">SS1G_11698</name>
</gene>
<name>A7F277_SCLS1</name>
<reference evidence="2" key="1">
    <citation type="journal article" date="2011" name="PLoS Genet.">
        <title>Genomic analysis of the necrotrophic fungal pathogens Sclerotinia sclerotiorum and Botrytis cinerea.</title>
        <authorList>
            <person name="Amselem J."/>
            <person name="Cuomo C.A."/>
            <person name="van Kan J.A."/>
            <person name="Viaud M."/>
            <person name="Benito E.P."/>
            <person name="Couloux A."/>
            <person name="Coutinho P.M."/>
            <person name="de Vries R.P."/>
            <person name="Dyer P.S."/>
            <person name="Fillinger S."/>
            <person name="Fournier E."/>
            <person name="Gout L."/>
            <person name="Hahn M."/>
            <person name="Kohn L."/>
            <person name="Lapalu N."/>
            <person name="Plummer K.M."/>
            <person name="Pradier J.M."/>
            <person name="Quevillon E."/>
            <person name="Sharon A."/>
            <person name="Simon A."/>
            <person name="ten Have A."/>
            <person name="Tudzynski B."/>
            <person name="Tudzynski P."/>
            <person name="Wincker P."/>
            <person name="Andrew M."/>
            <person name="Anthouard V."/>
            <person name="Beever R.E."/>
            <person name="Beffa R."/>
            <person name="Benoit I."/>
            <person name="Bouzid O."/>
            <person name="Brault B."/>
            <person name="Chen Z."/>
            <person name="Choquer M."/>
            <person name="Collemare J."/>
            <person name="Cotton P."/>
            <person name="Danchin E.G."/>
            <person name="Da Silva C."/>
            <person name="Gautier A."/>
            <person name="Giraud C."/>
            <person name="Giraud T."/>
            <person name="Gonzalez C."/>
            <person name="Grossetete S."/>
            <person name="Guldener U."/>
            <person name="Henrissat B."/>
            <person name="Howlett B.J."/>
            <person name="Kodira C."/>
            <person name="Kretschmer M."/>
            <person name="Lappartient A."/>
            <person name="Leroch M."/>
            <person name="Levis C."/>
            <person name="Mauceli E."/>
            <person name="Neuveglise C."/>
            <person name="Oeser B."/>
            <person name="Pearson M."/>
            <person name="Poulain J."/>
            <person name="Poussereau N."/>
            <person name="Quesneville H."/>
            <person name="Rascle C."/>
            <person name="Schumacher J."/>
            <person name="Segurens B."/>
            <person name="Sexton A."/>
            <person name="Silva E."/>
            <person name="Sirven C."/>
            <person name="Soanes D.M."/>
            <person name="Talbot N.J."/>
            <person name="Templeton M."/>
            <person name="Yandava C."/>
            <person name="Yarden O."/>
            <person name="Zeng Q."/>
            <person name="Rollins J.A."/>
            <person name="Lebrun M.H."/>
            <person name="Dickman M."/>
        </authorList>
    </citation>
    <scope>NUCLEOTIDE SEQUENCE [LARGE SCALE GENOMIC DNA]</scope>
    <source>
        <strain evidence="2">ATCC 18683 / 1980 / Ss-1</strain>
    </source>
</reference>
<dbReference type="GeneID" id="5483502"/>